<sequence length="90" mass="9887">MKTTLQLVLLLVALVISAEMMTADCFTAGAGSWRKRRRQSAAAANSRGLQLKLAALRGLMARRLSQWDTEATGQLERLENLDATLKNENA</sequence>
<name>A0A8K0E9U6_BRALA</name>
<dbReference type="AlphaFoldDB" id="A0A8K0E9U6"/>
<evidence type="ECO:0000313" key="2">
    <source>
        <dbReference type="EMBL" id="CAH1244831.1"/>
    </source>
</evidence>
<accession>A0A8K0E9U6</accession>
<dbReference type="EMBL" id="OV696699">
    <property type="protein sequence ID" value="CAH1244831.1"/>
    <property type="molecule type" value="Genomic_DNA"/>
</dbReference>
<evidence type="ECO:0000313" key="3">
    <source>
        <dbReference type="Proteomes" id="UP000838412"/>
    </source>
</evidence>
<keyword evidence="3" id="KW-1185">Reference proteome</keyword>
<proteinExistence type="predicted"/>
<evidence type="ECO:0000256" key="1">
    <source>
        <dbReference type="SAM" id="SignalP"/>
    </source>
</evidence>
<reference evidence="2" key="1">
    <citation type="submission" date="2022-01" db="EMBL/GenBank/DDBJ databases">
        <authorList>
            <person name="Braso-Vives M."/>
        </authorList>
    </citation>
    <scope>NUCLEOTIDE SEQUENCE</scope>
</reference>
<organism evidence="2 3">
    <name type="scientific">Branchiostoma lanceolatum</name>
    <name type="common">Common lancelet</name>
    <name type="synonym">Amphioxus lanceolatum</name>
    <dbReference type="NCBI Taxonomy" id="7740"/>
    <lineage>
        <taxon>Eukaryota</taxon>
        <taxon>Metazoa</taxon>
        <taxon>Chordata</taxon>
        <taxon>Cephalochordata</taxon>
        <taxon>Leptocardii</taxon>
        <taxon>Amphioxiformes</taxon>
        <taxon>Branchiostomatidae</taxon>
        <taxon>Branchiostoma</taxon>
    </lineage>
</organism>
<dbReference type="Proteomes" id="UP000838412">
    <property type="component" value="Chromosome 14"/>
</dbReference>
<protein>
    <submittedName>
        <fullName evidence="2">Hypp7391 protein</fullName>
    </submittedName>
</protein>
<gene>
    <name evidence="2" type="primary">Hypp7391</name>
    <name evidence="2" type="ORF">BLAG_LOCUS7372</name>
</gene>
<feature type="signal peptide" evidence="1">
    <location>
        <begin position="1"/>
        <end position="17"/>
    </location>
</feature>
<feature type="chain" id="PRO_5035453555" evidence="1">
    <location>
        <begin position="18"/>
        <end position="90"/>
    </location>
</feature>
<keyword evidence="1" id="KW-0732">Signal</keyword>